<evidence type="ECO:0000313" key="1">
    <source>
        <dbReference type="EMBL" id="MEH0562629.1"/>
    </source>
</evidence>
<reference evidence="1 2" key="1">
    <citation type="submission" date="2023-04" db="EMBL/GenBank/DDBJ databases">
        <title>Genomic diversity of scab-causing Streptomyces spp. in the province of Quebec, Canada.</title>
        <authorList>
            <person name="Biessy A."/>
            <person name="Cadieux M."/>
            <person name="Ciotola M."/>
            <person name="Filion M."/>
        </authorList>
    </citation>
    <scope>NUCLEOTIDE SEQUENCE [LARGE SCALE GENOMIC DNA]</scope>
    <source>
        <strain evidence="1 2">B21-103</strain>
    </source>
</reference>
<sequence>MSKFQKADAGWVAIERHPEFGAEAHQVKFFEVDEGGVAPLVKDADGVFQPGRHTVDVVRATPMDAVRITAMYELLELAGRATTQRQMDSIAEAQALIMRGPGG</sequence>
<gene>
    <name evidence="1" type="ORF">QBA37_25830</name>
</gene>
<name>A0ABU8A8A5_9ACTN</name>
<proteinExistence type="predicted"/>
<dbReference type="EMBL" id="JARUMK010000001">
    <property type="protein sequence ID" value="MEH0562629.1"/>
    <property type="molecule type" value="Genomic_DNA"/>
</dbReference>
<dbReference type="RefSeq" id="WP_334557673.1">
    <property type="nucleotide sequence ID" value="NZ_JARUMK010000001.1"/>
</dbReference>
<dbReference type="Proteomes" id="UP001382181">
    <property type="component" value="Unassembled WGS sequence"/>
</dbReference>
<evidence type="ECO:0000313" key="2">
    <source>
        <dbReference type="Proteomes" id="UP001382181"/>
    </source>
</evidence>
<accession>A0ABU8A8A5</accession>
<comment type="caution">
    <text evidence="1">The sequence shown here is derived from an EMBL/GenBank/DDBJ whole genome shotgun (WGS) entry which is preliminary data.</text>
</comment>
<organism evidence="1 2">
    <name type="scientific">Streptomyces silvae</name>
    <dbReference type="NCBI Taxonomy" id="2803812"/>
    <lineage>
        <taxon>Bacteria</taxon>
        <taxon>Bacillati</taxon>
        <taxon>Actinomycetota</taxon>
        <taxon>Actinomycetes</taxon>
        <taxon>Kitasatosporales</taxon>
        <taxon>Streptomycetaceae</taxon>
        <taxon>Streptomyces</taxon>
    </lineage>
</organism>
<protein>
    <submittedName>
        <fullName evidence="1">Uncharacterized protein</fullName>
    </submittedName>
</protein>
<keyword evidence="2" id="KW-1185">Reference proteome</keyword>